<evidence type="ECO:0000256" key="3">
    <source>
        <dbReference type="SAM" id="MobiDB-lite"/>
    </source>
</evidence>
<sequence length="655" mass="70327">MKNAKKIIIGVVVVALVAGGAAGGAVYLKSNNKETVGVVSVDSLASDYYMDDTTLDGNIVTNVTQNVTVDKDMIIKDLYVQKGDTVKKGDKLMSFDMTLVQMELNIAKLKKQKQEQDLEKAVNRLNSLKNGGPIEEEDSRLPDLPTDNSTSDTEMASAAGNVNGSYLAAIIRPILAAADVGLVTEDDFSSGDSDTGADQEDTGAQPDSGDQGVSGDDSFVDFGDGNQEQITPDPSATPSPEPLPSEAPDEEFTDTPSDNDIEIIDPEPDSHESDITDGEPEFYQKLDADTVPFTGTGTEEDPFVFLCSSAKGKVVATGGFLNKMAGFKADGTKEPGINGYWYQLEFHQNDTITNFADRKESCTGYYLIDGSLLEKMVEETASVEYTLEGASHYEDDFEIPGGGDDMGGSDPGVTISREEAIKIQQTKVEGLKLDIRQSDIDIGKLEKKVNKEVIYSKLDGTIAKVGDPVTGVSDGNAFMTIKSKEGYYVKGTVSELLLDKLQEGTILNCSGSNGVFDAEVVDVSEYPVSDEVYGTGMGNPNVSYYTYSATITDKSVQVTEDDWLSVNIQGGTDNSGVIVLDKAFVRTENGAYYVYKEENGVLKKQPLTVGGNANGGMSVIVKGGITREDKIAFPYGKTAKEGVKTKDISLEELYQ</sequence>
<evidence type="ECO:0000256" key="2">
    <source>
        <dbReference type="ARBA" id="ARBA00023054"/>
    </source>
</evidence>
<name>A0ABV2M148_9FIRM</name>
<keyword evidence="5" id="KW-1185">Reference proteome</keyword>
<comment type="caution">
    <text evidence="4">The sequence shown here is derived from an EMBL/GenBank/DDBJ whole genome shotgun (WGS) entry which is preliminary data.</text>
</comment>
<gene>
    <name evidence="4" type="ORF">ABID24_000350</name>
</gene>
<feature type="region of interest" description="Disordered" evidence="3">
    <location>
        <begin position="187"/>
        <end position="277"/>
    </location>
</feature>
<organism evidence="4 5">
    <name type="scientific">Blautia caecimuris</name>
    <dbReference type="NCBI Taxonomy" id="1796615"/>
    <lineage>
        <taxon>Bacteria</taxon>
        <taxon>Bacillati</taxon>
        <taxon>Bacillota</taxon>
        <taxon>Clostridia</taxon>
        <taxon>Lachnospirales</taxon>
        <taxon>Lachnospiraceae</taxon>
        <taxon>Blautia</taxon>
    </lineage>
</organism>
<feature type="region of interest" description="Disordered" evidence="3">
    <location>
        <begin position="125"/>
        <end position="156"/>
    </location>
</feature>
<evidence type="ECO:0000256" key="1">
    <source>
        <dbReference type="ARBA" id="ARBA00004196"/>
    </source>
</evidence>
<dbReference type="RefSeq" id="WP_173752352.1">
    <property type="nucleotide sequence ID" value="NZ_BAABXP010000003.1"/>
</dbReference>
<dbReference type="EMBL" id="JBEPMJ010000002">
    <property type="protein sequence ID" value="MET3749127.1"/>
    <property type="molecule type" value="Genomic_DNA"/>
</dbReference>
<accession>A0ABV2M148</accession>
<evidence type="ECO:0000313" key="5">
    <source>
        <dbReference type="Proteomes" id="UP001549106"/>
    </source>
</evidence>
<feature type="compositionally biased region" description="Polar residues" evidence="3">
    <location>
        <begin position="146"/>
        <end position="156"/>
    </location>
</feature>
<evidence type="ECO:0000313" key="4">
    <source>
        <dbReference type="EMBL" id="MET3749127.1"/>
    </source>
</evidence>
<feature type="compositionally biased region" description="Pro residues" evidence="3">
    <location>
        <begin position="235"/>
        <end position="245"/>
    </location>
</feature>
<dbReference type="PANTHER" id="PTHR32347:SF14">
    <property type="entry name" value="EFFLUX SYSTEM COMPONENT YKNX-RELATED"/>
    <property type="match status" value="1"/>
</dbReference>
<dbReference type="InterPro" id="IPR050465">
    <property type="entry name" value="UPF0194_transport"/>
</dbReference>
<protein>
    <recommendedName>
        <fullName evidence="6">Efflux transporter, RND family, MFP subunit</fullName>
    </recommendedName>
</protein>
<feature type="compositionally biased region" description="Acidic residues" evidence="3">
    <location>
        <begin position="247"/>
        <end position="267"/>
    </location>
</feature>
<comment type="subcellular location">
    <subcellularLocation>
        <location evidence="1">Cell envelope</location>
    </subcellularLocation>
</comment>
<evidence type="ECO:0008006" key="6">
    <source>
        <dbReference type="Google" id="ProtNLM"/>
    </source>
</evidence>
<feature type="compositionally biased region" description="Acidic residues" evidence="3">
    <location>
        <begin position="187"/>
        <end position="201"/>
    </location>
</feature>
<dbReference type="Proteomes" id="UP001549106">
    <property type="component" value="Unassembled WGS sequence"/>
</dbReference>
<reference evidence="4 5" key="1">
    <citation type="submission" date="2024-06" db="EMBL/GenBank/DDBJ databases">
        <title>Genomic Encyclopedia of Type Strains, Phase IV (KMG-IV): sequencing the most valuable type-strain genomes for metagenomic binning, comparative biology and taxonomic classification.</title>
        <authorList>
            <person name="Goeker M."/>
        </authorList>
    </citation>
    <scope>NUCLEOTIDE SEQUENCE [LARGE SCALE GENOMIC DNA]</scope>
    <source>
        <strain evidence="4 5">DSM 29492</strain>
    </source>
</reference>
<feature type="compositionally biased region" description="Low complexity" evidence="3">
    <location>
        <begin position="207"/>
        <end position="225"/>
    </location>
</feature>
<dbReference type="PANTHER" id="PTHR32347">
    <property type="entry name" value="EFFLUX SYSTEM COMPONENT YKNX-RELATED"/>
    <property type="match status" value="1"/>
</dbReference>
<keyword evidence="2" id="KW-0175">Coiled coil</keyword>
<proteinExistence type="predicted"/>